<gene>
    <name evidence="1" type="ORF">PXEA_LOCUS31816</name>
</gene>
<evidence type="ECO:0000313" key="1">
    <source>
        <dbReference type="EMBL" id="VEL38376.1"/>
    </source>
</evidence>
<keyword evidence="2" id="KW-1185">Reference proteome</keyword>
<dbReference type="Proteomes" id="UP000784294">
    <property type="component" value="Unassembled WGS sequence"/>
</dbReference>
<reference evidence="1" key="1">
    <citation type="submission" date="2018-11" db="EMBL/GenBank/DDBJ databases">
        <authorList>
            <consortium name="Pathogen Informatics"/>
        </authorList>
    </citation>
    <scope>NUCLEOTIDE SEQUENCE</scope>
</reference>
<comment type="caution">
    <text evidence="1">The sequence shown here is derived from an EMBL/GenBank/DDBJ whole genome shotgun (WGS) entry which is preliminary data.</text>
</comment>
<dbReference type="AlphaFoldDB" id="A0A3S5FGI5"/>
<protein>
    <submittedName>
        <fullName evidence="1">Uncharacterized protein</fullName>
    </submittedName>
</protein>
<name>A0A3S5FGI5_9PLAT</name>
<dbReference type="EMBL" id="CAAALY010257723">
    <property type="protein sequence ID" value="VEL38376.1"/>
    <property type="molecule type" value="Genomic_DNA"/>
</dbReference>
<organism evidence="1 2">
    <name type="scientific">Protopolystoma xenopodis</name>
    <dbReference type="NCBI Taxonomy" id="117903"/>
    <lineage>
        <taxon>Eukaryota</taxon>
        <taxon>Metazoa</taxon>
        <taxon>Spiralia</taxon>
        <taxon>Lophotrochozoa</taxon>
        <taxon>Platyhelminthes</taxon>
        <taxon>Monogenea</taxon>
        <taxon>Polyopisthocotylea</taxon>
        <taxon>Polystomatidea</taxon>
        <taxon>Polystomatidae</taxon>
        <taxon>Protopolystoma</taxon>
    </lineage>
</organism>
<evidence type="ECO:0000313" key="2">
    <source>
        <dbReference type="Proteomes" id="UP000784294"/>
    </source>
</evidence>
<proteinExistence type="predicted"/>
<sequence length="181" mass="19442">MVVLVSFLTNRSEGKAVLLNVCTKLAVSAASLAANLSSESKLAEESGQAASRLLPISELTQFHISNEGQSSATFQAPTEQMQATIPFEPTPVSFMSGKGLAEFLREFSMIFTHLTGVMCLGGCAEQVRDSSPCTKQLGGTCAVIIDRSTQATNPTFTPSSLQVVQWDSQKKLQELSRMFSN</sequence>
<accession>A0A3S5FGI5</accession>